<evidence type="ECO:0000313" key="11">
    <source>
        <dbReference type="EMBL" id="WQG90918.1"/>
    </source>
</evidence>
<keyword evidence="1 6" id="KW-0597">Phosphoprotein</keyword>
<dbReference type="FunFam" id="1.10.10.10:FF:000005">
    <property type="entry name" value="Two-component system response regulator"/>
    <property type="match status" value="1"/>
</dbReference>
<evidence type="ECO:0000256" key="4">
    <source>
        <dbReference type="ARBA" id="ARBA00023125"/>
    </source>
</evidence>
<dbReference type="GO" id="GO:0032993">
    <property type="term" value="C:protein-DNA complex"/>
    <property type="evidence" value="ECO:0007669"/>
    <property type="project" value="TreeGrafter"/>
</dbReference>
<keyword evidence="5" id="KW-0804">Transcription</keyword>
<dbReference type="Proteomes" id="UP001326715">
    <property type="component" value="Chromosome"/>
</dbReference>
<evidence type="ECO:0000256" key="7">
    <source>
        <dbReference type="PROSITE-ProRule" id="PRU01091"/>
    </source>
</evidence>
<dbReference type="InterPro" id="IPR039420">
    <property type="entry name" value="WalR-like"/>
</dbReference>
<dbReference type="AlphaFoldDB" id="A0A1K1N8F2"/>
<evidence type="ECO:0000256" key="5">
    <source>
        <dbReference type="ARBA" id="ARBA00023163"/>
    </source>
</evidence>
<keyword evidence="4 7" id="KW-0238">DNA-binding</keyword>
<dbReference type="EMBL" id="FPIZ01000003">
    <property type="protein sequence ID" value="SFW31720.1"/>
    <property type="molecule type" value="Genomic_DNA"/>
</dbReference>
<keyword evidence="13" id="KW-1185">Reference proteome</keyword>
<evidence type="ECO:0000259" key="9">
    <source>
        <dbReference type="PROSITE" id="PS51755"/>
    </source>
</evidence>
<dbReference type="GO" id="GO:0006355">
    <property type="term" value="P:regulation of DNA-templated transcription"/>
    <property type="evidence" value="ECO:0007669"/>
    <property type="project" value="InterPro"/>
</dbReference>
<dbReference type="PANTHER" id="PTHR48111">
    <property type="entry name" value="REGULATOR OF RPOS"/>
    <property type="match status" value="1"/>
</dbReference>
<evidence type="ECO:0000256" key="1">
    <source>
        <dbReference type="ARBA" id="ARBA00022553"/>
    </source>
</evidence>
<keyword evidence="2" id="KW-0902">Two-component regulatory system</keyword>
<proteinExistence type="predicted"/>
<sequence>MQRILVVEDEIKVANAVKKGLEENGFEVDVAYDGRMGKSLGASNNYDLVILDLNLPHANGYEVCEVIRRRNNRIPIIMLTALGGMEDKMQAFELGADDYLVKPFDFRELLARIRVFLKRAGSESQQNSQYKIVIADLEIDREKKEVTRSGKKIPLTAKEYQLLEFLALHKGKVISKLVIAEKVWDIDFDTGTNVIEVYMNFLRKKIDKDFDNKLLHTKTGMGYYLAEE</sequence>
<evidence type="ECO:0000256" key="6">
    <source>
        <dbReference type="PROSITE-ProRule" id="PRU00169"/>
    </source>
</evidence>
<dbReference type="FunFam" id="3.40.50.2300:FF:000001">
    <property type="entry name" value="DNA-binding response regulator PhoB"/>
    <property type="match status" value="1"/>
</dbReference>
<dbReference type="InterPro" id="IPR001789">
    <property type="entry name" value="Sig_transdc_resp-reg_receiver"/>
</dbReference>
<dbReference type="CDD" id="cd19935">
    <property type="entry name" value="REC_OmpR_CusR-like"/>
    <property type="match status" value="1"/>
</dbReference>
<evidence type="ECO:0000313" key="13">
    <source>
        <dbReference type="Proteomes" id="UP001326715"/>
    </source>
</evidence>
<dbReference type="Pfam" id="PF00072">
    <property type="entry name" value="Response_reg"/>
    <property type="match status" value="1"/>
</dbReference>
<feature type="domain" description="OmpR/PhoB-type" evidence="9">
    <location>
        <begin position="129"/>
        <end position="227"/>
    </location>
</feature>
<feature type="modified residue" description="4-aspartylphosphate" evidence="6">
    <location>
        <position position="52"/>
    </location>
</feature>
<dbReference type="EMBL" id="CP140154">
    <property type="protein sequence ID" value="WQG90918.1"/>
    <property type="molecule type" value="Genomic_DNA"/>
</dbReference>
<dbReference type="PROSITE" id="PS51755">
    <property type="entry name" value="OMPR_PHOB"/>
    <property type="match status" value="1"/>
</dbReference>
<dbReference type="PROSITE" id="PS50110">
    <property type="entry name" value="RESPONSE_REGULATORY"/>
    <property type="match status" value="1"/>
</dbReference>
<feature type="DNA-binding region" description="OmpR/PhoB-type" evidence="7">
    <location>
        <begin position="129"/>
        <end position="227"/>
    </location>
</feature>
<evidence type="ECO:0000313" key="10">
    <source>
        <dbReference type="EMBL" id="SFW31720.1"/>
    </source>
</evidence>
<dbReference type="OrthoDB" id="9790442at2"/>
<dbReference type="Gene3D" id="3.40.50.2300">
    <property type="match status" value="1"/>
</dbReference>
<dbReference type="GO" id="GO:0005829">
    <property type="term" value="C:cytosol"/>
    <property type="evidence" value="ECO:0007669"/>
    <property type="project" value="TreeGrafter"/>
</dbReference>
<reference evidence="11 13" key="2">
    <citation type="submission" date="2023-11" db="EMBL/GenBank/DDBJ databases">
        <title>MicrobeMod: A computational toolkit for identifying prokaryotic methylation and restriction-modification with nanopore sequencing.</title>
        <authorList>
            <person name="Crits-Christoph A."/>
            <person name="Kang S.C."/>
            <person name="Lee H."/>
            <person name="Ostrov N."/>
        </authorList>
    </citation>
    <scope>NUCLEOTIDE SEQUENCE [LARGE SCALE GENOMIC DNA]</scope>
    <source>
        <strain evidence="11 13">ATCC 23090</strain>
    </source>
</reference>
<dbReference type="SMART" id="SM00448">
    <property type="entry name" value="REC"/>
    <property type="match status" value="1"/>
</dbReference>
<dbReference type="GO" id="GO:0000976">
    <property type="term" value="F:transcription cis-regulatory region binding"/>
    <property type="evidence" value="ECO:0007669"/>
    <property type="project" value="TreeGrafter"/>
</dbReference>
<evidence type="ECO:0000259" key="8">
    <source>
        <dbReference type="PROSITE" id="PS50110"/>
    </source>
</evidence>
<accession>A0A1K1N8F2</accession>
<dbReference type="SMART" id="SM00862">
    <property type="entry name" value="Trans_reg_C"/>
    <property type="match status" value="1"/>
</dbReference>
<dbReference type="Proteomes" id="UP000183788">
    <property type="component" value="Unassembled WGS sequence"/>
</dbReference>
<keyword evidence="3" id="KW-0805">Transcription regulation</keyword>
<name>A0A1K1N8F2_9BACT</name>
<dbReference type="InterPro" id="IPR011006">
    <property type="entry name" value="CheY-like_superfamily"/>
</dbReference>
<dbReference type="STRING" id="1004.SAMN05661012_01065"/>
<dbReference type="RefSeq" id="WP_072357571.1">
    <property type="nucleotide sequence ID" value="NZ_CBHWAX010000226.1"/>
</dbReference>
<evidence type="ECO:0000256" key="3">
    <source>
        <dbReference type="ARBA" id="ARBA00023015"/>
    </source>
</evidence>
<evidence type="ECO:0000256" key="2">
    <source>
        <dbReference type="ARBA" id="ARBA00023012"/>
    </source>
</evidence>
<dbReference type="CDD" id="cd00383">
    <property type="entry name" value="trans_reg_C"/>
    <property type="match status" value="1"/>
</dbReference>
<dbReference type="InterPro" id="IPR036388">
    <property type="entry name" value="WH-like_DNA-bd_sf"/>
</dbReference>
<feature type="domain" description="Response regulatory" evidence="8">
    <location>
        <begin position="3"/>
        <end position="117"/>
    </location>
</feature>
<protein>
    <submittedName>
        <fullName evidence="10">DNA-binding response regulator, OmpR family, contains REC and winged-helix (WHTH) domain</fullName>
    </submittedName>
    <submittedName>
        <fullName evidence="11">Response regulator transcription factor</fullName>
    </submittedName>
</protein>
<dbReference type="GO" id="GO:0000156">
    <property type="term" value="F:phosphorelay response regulator activity"/>
    <property type="evidence" value="ECO:0007669"/>
    <property type="project" value="TreeGrafter"/>
</dbReference>
<dbReference type="Gene3D" id="6.10.250.690">
    <property type="match status" value="1"/>
</dbReference>
<reference evidence="10 12" key="1">
    <citation type="submission" date="2016-11" db="EMBL/GenBank/DDBJ databases">
        <authorList>
            <person name="Jaros S."/>
            <person name="Januszkiewicz K."/>
            <person name="Wedrychowicz H."/>
        </authorList>
    </citation>
    <scope>NUCLEOTIDE SEQUENCE [LARGE SCALE GENOMIC DNA]</scope>
    <source>
        <strain evidence="10 12">DSM 784</strain>
    </source>
</reference>
<organism evidence="10 12">
    <name type="scientific">Chitinophaga sancti</name>
    <dbReference type="NCBI Taxonomy" id="1004"/>
    <lineage>
        <taxon>Bacteria</taxon>
        <taxon>Pseudomonadati</taxon>
        <taxon>Bacteroidota</taxon>
        <taxon>Chitinophagia</taxon>
        <taxon>Chitinophagales</taxon>
        <taxon>Chitinophagaceae</taxon>
        <taxon>Chitinophaga</taxon>
    </lineage>
</organism>
<evidence type="ECO:0000313" key="12">
    <source>
        <dbReference type="Proteomes" id="UP000183788"/>
    </source>
</evidence>
<dbReference type="Gene3D" id="1.10.10.10">
    <property type="entry name" value="Winged helix-like DNA-binding domain superfamily/Winged helix DNA-binding domain"/>
    <property type="match status" value="1"/>
</dbReference>
<dbReference type="InterPro" id="IPR001867">
    <property type="entry name" value="OmpR/PhoB-type_DNA-bd"/>
</dbReference>
<dbReference type="Pfam" id="PF00486">
    <property type="entry name" value="Trans_reg_C"/>
    <property type="match status" value="1"/>
</dbReference>
<dbReference type="SUPFAM" id="SSF52172">
    <property type="entry name" value="CheY-like"/>
    <property type="match status" value="1"/>
</dbReference>
<gene>
    <name evidence="10" type="ORF">SAMN05661012_01065</name>
    <name evidence="11" type="ORF">SR876_05370</name>
</gene>
<dbReference type="PANTHER" id="PTHR48111:SF22">
    <property type="entry name" value="REGULATOR OF RPOS"/>
    <property type="match status" value="1"/>
</dbReference>